<evidence type="ECO:0000313" key="15">
    <source>
        <dbReference type="Proteomes" id="UP000191024"/>
    </source>
</evidence>
<evidence type="ECO:0000259" key="12">
    <source>
        <dbReference type="Pfam" id="PF08172"/>
    </source>
</evidence>
<comment type="similarity">
    <text evidence="2">Belongs to the CASP family.</text>
</comment>
<evidence type="ECO:0000256" key="2">
    <source>
        <dbReference type="ARBA" id="ARBA00006415"/>
    </source>
</evidence>
<dbReference type="EMBL" id="LT598469">
    <property type="protein sequence ID" value="SCV00924.1"/>
    <property type="molecule type" value="Genomic_DNA"/>
</dbReference>
<gene>
    <name evidence="14" type="ORF">LAMI_0G08174G</name>
</gene>
<dbReference type="Pfam" id="PF25398">
    <property type="entry name" value="CUX1_N"/>
    <property type="match status" value="1"/>
</dbReference>
<sequence>MDVSIFNDAINLWASLNLPKVQKDLDENILSVENLKTESLESRKLLAGETKRFKKLEDSEKLNQFTKLVKQYQKEVDSLTARAKFSEDALLELYAKLSEAPDPKPLLEVSVDQVQSQVETSALKTKLAELEERLAKCADYDTLKARLLTIEQNSAQTLAKRLQAKETEINFVWEERERNWSDREKELARQLELLKSSNKILENKIAQPADGSGTSIADAEKVHAQHDILLQELNAAQVRIMELQGRNEELSGSLAKANAEMENGSELSSKNSKISALESENAFLSASLERETSLLKTQLTSQEQNARIVNSQLASLKSESETLKRKLNNYADYEDLKKELIAMKKIEFGTSDDEGEDVDSSLKAANKKLQSNLAELRGRMHDVEQKRVAAVKENEGLKARTKELEALNSKLELDLEKVDDVSRMSDTASIMSGATRQLNRVGAAGRPGTGKLSPTSSIVGIPEDDEPVLPQSNSSILPIVTQQRDRFRTKNMDLERQLRSFALEKTNMKSELAKMKANNERLYERIRFLSSYDSQQRGSSFDGEAQFNRSYEESLHPLAEFKQRELDRYKKKQMTPLEKLFLSFARIILASKTSRMLFMFYCLGLHGLMMAMCLYVASFSGYMTPDVGVVQTSKSELKGLGNI</sequence>
<evidence type="ECO:0000256" key="8">
    <source>
        <dbReference type="ARBA" id="ARBA00023054"/>
    </source>
</evidence>
<dbReference type="Proteomes" id="UP000191024">
    <property type="component" value="Chromosome G"/>
</dbReference>
<keyword evidence="7" id="KW-0333">Golgi apparatus</keyword>
<feature type="coiled-coil region" evidence="10">
    <location>
        <begin position="184"/>
        <end position="260"/>
    </location>
</feature>
<keyword evidence="4" id="KW-0813">Transport</keyword>
<feature type="transmembrane region" description="Helical" evidence="11">
    <location>
        <begin position="596"/>
        <end position="617"/>
    </location>
</feature>
<dbReference type="InterPro" id="IPR012955">
    <property type="entry name" value="CASP_C"/>
</dbReference>
<evidence type="ECO:0000259" key="13">
    <source>
        <dbReference type="Pfam" id="PF25398"/>
    </source>
</evidence>
<protein>
    <recommendedName>
        <fullName evidence="3">Protein CASP</fullName>
    </recommendedName>
</protein>
<dbReference type="InterPro" id="IPR057476">
    <property type="entry name" value="Cux_N"/>
</dbReference>
<feature type="domain" description="CASP C-terminal" evidence="12">
    <location>
        <begin position="392"/>
        <end position="618"/>
    </location>
</feature>
<dbReference type="AlphaFoldDB" id="A0A1G4K9S8"/>
<keyword evidence="5 11" id="KW-0812">Transmembrane</keyword>
<comment type="subcellular location">
    <subcellularLocation>
        <location evidence="1">Golgi apparatus membrane</location>
        <topology evidence="1">Single-pass type IV membrane protein</topology>
    </subcellularLocation>
</comment>
<name>A0A1G4K9S8_9SACH</name>
<keyword evidence="15" id="KW-1185">Reference proteome</keyword>
<dbReference type="GO" id="GO:0006891">
    <property type="term" value="P:intra-Golgi vesicle-mediated transport"/>
    <property type="evidence" value="ECO:0007669"/>
    <property type="project" value="InterPro"/>
</dbReference>
<evidence type="ECO:0000256" key="7">
    <source>
        <dbReference type="ARBA" id="ARBA00023034"/>
    </source>
</evidence>
<dbReference type="Pfam" id="PF08172">
    <property type="entry name" value="CASP_C"/>
    <property type="match status" value="1"/>
</dbReference>
<dbReference type="STRING" id="1230905.A0A1G4K9S8"/>
<evidence type="ECO:0000256" key="3">
    <source>
        <dbReference type="ARBA" id="ARBA00018691"/>
    </source>
</evidence>
<evidence type="ECO:0000256" key="5">
    <source>
        <dbReference type="ARBA" id="ARBA00022692"/>
    </source>
</evidence>
<dbReference type="PANTHER" id="PTHR14043:SF2">
    <property type="entry name" value="HOMEOBOX PROTEIN CUT"/>
    <property type="match status" value="1"/>
</dbReference>
<dbReference type="PANTHER" id="PTHR14043">
    <property type="entry name" value="CCAAT DISPLACEMENT PROTEIN-RELATED"/>
    <property type="match status" value="1"/>
</dbReference>
<proteinExistence type="inferred from homology"/>
<evidence type="ECO:0000256" key="1">
    <source>
        <dbReference type="ARBA" id="ARBA00004409"/>
    </source>
</evidence>
<dbReference type="GO" id="GO:0000139">
    <property type="term" value="C:Golgi membrane"/>
    <property type="evidence" value="ECO:0007669"/>
    <property type="project" value="UniProtKB-SubCell"/>
</dbReference>
<reference evidence="14 15" key="1">
    <citation type="submission" date="2016-03" db="EMBL/GenBank/DDBJ databases">
        <authorList>
            <person name="Devillers H."/>
        </authorList>
    </citation>
    <scope>NUCLEOTIDE SEQUENCE [LARGE SCALE GENOMIC DNA]</scope>
    <source>
        <strain evidence="14">CBS 11717</strain>
    </source>
</reference>
<evidence type="ECO:0000256" key="4">
    <source>
        <dbReference type="ARBA" id="ARBA00022448"/>
    </source>
</evidence>
<keyword evidence="6 11" id="KW-1133">Transmembrane helix</keyword>
<evidence type="ECO:0000256" key="11">
    <source>
        <dbReference type="SAM" id="Phobius"/>
    </source>
</evidence>
<keyword evidence="9 11" id="KW-0472">Membrane</keyword>
<dbReference type="OrthoDB" id="10257567at2759"/>
<evidence type="ECO:0000256" key="10">
    <source>
        <dbReference type="SAM" id="Coils"/>
    </source>
</evidence>
<evidence type="ECO:0000256" key="9">
    <source>
        <dbReference type="ARBA" id="ARBA00023136"/>
    </source>
</evidence>
<feature type="coiled-coil region" evidence="10">
    <location>
        <begin position="299"/>
        <end position="414"/>
    </location>
</feature>
<feature type="domain" description="Cux N-terminal" evidence="13">
    <location>
        <begin position="5"/>
        <end position="114"/>
    </location>
</feature>
<evidence type="ECO:0000313" key="14">
    <source>
        <dbReference type="EMBL" id="SCV00924.1"/>
    </source>
</evidence>
<evidence type="ECO:0000256" key="6">
    <source>
        <dbReference type="ARBA" id="ARBA00022989"/>
    </source>
</evidence>
<organism evidence="14 15">
    <name type="scientific">Lachancea mirantina</name>
    <dbReference type="NCBI Taxonomy" id="1230905"/>
    <lineage>
        <taxon>Eukaryota</taxon>
        <taxon>Fungi</taxon>
        <taxon>Dikarya</taxon>
        <taxon>Ascomycota</taxon>
        <taxon>Saccharomycotina</taxon>
        <taxon>Saccharomycetes</taxon>
        <taxon>Saccharomycetales</taxon>
        <taxon>Saccharomycetaceae</taxon>
        <taxon>Lachancea</taxon>
    </lineage>
</organism>
<keyword evidence="8 10" id="KW-0175">Coiled coil</keyword>
<accession>A0A1G4K9S8</accession>
<feature type="coiled-coil region" evidence="10">
    <location>
        <begin position="491"/>
        <end position="525"/>
    </location>
</feature>
<feature type="coiled-coil region" evidence="10">
    <location>
        <begin position="62"/>
        <end position="89"/>
    </location>
</feature>